<dbReference type="InterPro" id="IPR036872">
    <property type="entry name" value="CH_dom_sf"/>
</dbReference>
<comment type="caution">
    <text evidence="3">The sequence shown here is derived from an EMBL/GenBank/DDBJ whole genome shotgun (WGS) entry which is preliminary data.</text>
</comment>
<dbReference type="AlphaFoldDB" id="A0A482VU39"/>
<dbReference type="InterPro" id="IPR001715">
    <property type="entry name" value="CH_dom"/>
</dbReference>
<organism evidence="3 4">
    <name type="scientific">Asbolus verrucosus</name>
    <name type="common">Desert ironclad beetle</name>
    <dbReference type="NCBI Taxonomy" id="1661398"/>
    <lineage>
        <taxon>Eukaryota</taxon>
        <taxon>Metazoa</taxon>
        <taxon>Ecdysozoa</taxon>
        <taxon>Arthropoda</taxon>
        <taxon>Hexapoda</taxon>
        <taxon>Insecta</taxon>
        <taxon>Pterygota</taxon>
        <taxon>Neoptera</taxon>
        <taxon>Endopterygota</taxon>
        <taxon>Coleoptera</taxon>
        <taxon>Polyphaga</taxon>
        <taxon>Cucujiformia</taxon>
        <taxon>Tenebrionidae</taxon>
        <taxon>Pimeliinae</taxon>
        <taxon>Asbolus</taxon>
    </lineage>
</organism>
<proteinExistence type="predicted"/>
<evidence type="ECO:0000259" key="2">
    <source>
        <dbReference type="PROSITE" id="PS50021"/>
    </source>
</evidence>
<feature type="non-terminal residue" evidence="3">
    <location>
        <position position="216"/>
    </location>
</feature>
<dbReference type="GO" id="GO:0051493">
    <property type="term" value="P:regulation of cytoskeleton organization"/>
    <property type="evidence" value="ECO:0007669"/>
    <property type="project" value="TreeGrafter"/>
</dbReference>
<keyword evidence="3" id="KW-0282">Flagellum</keyword>
<dbReference type="SUPFAM" id="SSF47576">
    <property type="entry name" value="Calponin-homology domain, CH-domain"/>
    <property type="match status" value="1"/>
</dbReference>
<keyword evidence="1" id="KW-0175">Coiled coil</keyword>
<evidence type="ECO:0000256" key="1">
    <source>
        <dbReference type="SAM" id="Coils"/>
    </source>
</evidence>
<dbReference type="FunFam" id="1.10.418.10:FF:000059">
    <property type="entry name" value="RIKEN cDNA 6430531B16 gene"/>
    <property type="match status" value="1"/>
</dbReference>
<dbReference type="Pfam" id="PF06294">
    <property type="entry name" value="CH_2"/>
    <property type="match status" value="1"/>
</dbReference>
<keyword evidence="3" id="KW-0966">Cell projection</keyword>
<dbReference type="EMBL" id="QDEB01067093">
    <property type="protein sequence ID" value="RZC35898.1"/>
    <property type="molecule type" value="Genomic_DNA"/>
</dbReference>
<feature type="coiled-coil region" evidence="1">
    <location>
        <begin position="143"/>
        <end position="191"/>
    </location>
</feature>
<gene>
    <name evidence="3" type="ORF">BDFB_012158</name>
</gene>
<keyword evidence="4" id="KW-1185">Reference proteome</keyword>
<dbReference type="OrthoDB" id="193300at2759"/>
<dbReference type="InterPro" id="IPR052111">
    <property type="entry name" value="Spermatogenesis_Ciliary_MAP"/>
</dbReference>
<evidence type="ECO:0000313" key="4">
    <source>
        <dbReference type="Proteomes" id="UP000292052"/>
    </source>
</evidence>
<dbReference type="PROSITE" id="PS50021">
    <property type="entry name" value="CH"/>
    <property type="match status" value="1"/>
</dbReference>
<keyword evidence="3" id="KW-0969">Cilium</keyword>
<dbReference type="PANTHER" id="PTHR12509:SF9">
    <property type="entry name" value="SPERM FLAGELLAR PROTEIN 1 ISOFORM X1"/>
    <property type="match status" value="1"/>
</dbReference>
<evidence type="ECO:0000313" key="3">
    <source>
        <dbReference type="EMBL" id="RZC35898.1"/>
    </source>
</evidence>
<dbReference type="Proteomes" id="UP000292052">
    <property type="component" value="Unassembled WGS sequence"/>
</dbReference>
<name>A0A482VU39_ASBVE</name>
<dbReference type="GO" id="GO:0005930">
    <property type="term" value="C:axoneme"/>
    <property type="evidence" value="ECO:0007669"/>
    <property type="project" value="TreeGrafter"/>
</dbReference>
<sequence length="216" mass="24945">MDCDYEELYKWIEEHTITRPKRNINRDFSDALPLCEILKHHFPKLVEMHNYSPKNSHAQKLINWETLNSKVLKKLKIHLTKKRIEALAKGEPGIIEKVLLEVKKKIEMKSAGDDNCEVIYLENTGASKLQNGANKKMIPMAVFEKMQSDLAEKTEAVEILKNKVNHLENLLNIKEEKIKDLSVQLQTIVNQSLRPDSAQGSKFFGFFQSNESIKNE</sequence>
<dbReference type="InterPro" id="IPR010441">
    <property type="entry name" value="CH_2"/>
</dbReference>
<dbReference type="STRING" id="1661398.A0A482VU39"/>
<feature type="domain" description="Calponin-homology (CH)" evidence="2">
    <location>
        <begin position="2"/>
        <end position="107"/>
    </location>
</feature>
<protein>
    <submittedName>
        <fullName evidence="3">Sperm flagellar protein 1</fullName>
    </submittedName>
</protein>
<dbReference type="PANTHER" id="PTHR12509">
    <property type="entry name" value="SPERMATOGENESIS-ASSOCIATED 4-RELATED"/>
    <property type="match status" value="1"/>
</dbReference>
<accession>A0A482VU39</accession>
<dbReference type="GO" id="GO:0008017">
    <property type="term" value="F:microtubule binding"/>
    <property type="evidence" value="ECO:0007669"/>
    <property type="project" value="TreeGrafter"/>
</dbReference>
<dbReference type="Gene3D" id="1.10.418.10">
    <property type="entry name" value="Calponin-like domain"/>
    <property type="match status" value="1"/>
</dbReference>
<reference evidence="3 4" key="1">
    <citation type="submission" date="2017-03" db="EMBL/GenBank/DDBJ databases">
        <title>Genome of the blue death feigning beetle - Asbolus verrucosus.</title>
        <authorList>
            <person name="Rider S.D."/>
        </authorList>
    </citation>
    <scope>NUCLEOTIDE SEQUENCE [LARGE SCALE GENOMIC DNA]</scope>
    <source>
        <strain evidence="3">Butters</strain>
        <tissue evidence="3">Head and leg muscle</tissue>
    </source>
</reference>